<comment type="caution">
    <text evidence="1">The sequence shown here is derived from an EMBL/GenBank/DDBJ whole genome shotgun (WGS) entry which is preliminary data.</text>
</comment>
<dbReference type="Proteomes" id="UP000321374">
    <property type="component" value="Unassembled WGS sequence"/>
</dbReference>
<evidence type="ECO:0000313" key="2">
    <source>
        <dbReference type="Proteomes" id="UP000321374"/>
    </source>
</evidence>
<reference evidence="1 2" key="1">
    <citation type="submission" date="2018-09" db="EMBL/GenBank/DDBJ databases">
        <title>Metagenome Assembled Genomes from an Advanced Water Purification Facility.</title>
        <authorList>
            <person name="Stamps B.W."/>
            <person name="Spear J.R."/>
        </authorList>
    </citation>
    <scope>NUCLEOTIDE SEQUENCE [LARGE SCALE GENOMIC DNA]</scope>
    <source>
        <strain evidence="1">Bin_42_2</strain>
    </source>
</reference>
<dbReference type="EMBL" id="SSGG01000056">
    <property type="protein sequence ID" value="TXI37436.1"/>
    <property type="molecule type" value="Genomic_DNA"/>
</dbReference>
<proteinExistence type="predicted"/>
<dbReference type="AlphaFoldDB" id="A0A5C7WJ33"/>
<protein>
    <submittedName>
        <fullName evidence="1">Uncharacterized protein</fullName>
    </submittedName>
</protein>
<gene>
    <name evidence="1" type="ORF">E6Q51_03305</name>
</gene>
<name>A0A5C7WJ33_METME</name>
<accession>A0A5C7WJ33</accession>
<sequence length="123" mass="13272">MTWMILAILAQSHAAEQMIDPTQPPAAVLPYLPDVQAESAQAWQVTAIQDNGKSGFAVVNGQLVQLGEAYQGFRLISVKHQQATFINKNGEKKVLGVGLASFVVPAQPPAHVKKTKQAKTIKK</sequence>
<organism evidence="1 2">
    <name type="scientific">Methylophilus methylotrophus</name>
    <name type="common">Bacterium W3A1</name>
    <dbReference type="NCBI Taxonomy" id="17"/>
    <lineage>
        <taxon>Bacteria</taxon>
        <taxon>Pseudomonadati</taxon>
        <taxon>Pseudomonadota</taxon>
        <taxon>Betaproteobacteria</taxon>
        <taxon>Nitrosomonadales</taxon>
        <taxon>Methylophilaceae</taxon>
        <taxon>Methylophilus</taxon>
    </lineage>
</organism>
<dbReference type="STRING" id="1122236.GCA_000378225_01224"/>
<evidence type="ECO:0000313" key="1">
    <source>
        <dbReference type="EMBL" id="TXI37436.1"/>
    </source>
</evidence>